<proteinExistence type="predicted"/>
<dbReference type="Pfam" id="PF00018">
    <property type="entry name" value="SH3_1"/>
    <property type="match status" value="1"/>
</dbReference>
<dbReference type="InterPro" id="IPR002110">
    <property type="entry name" value="Ankyrin_rpt"/>
</dbReference>
<evidence type="ECO:0000256" key="1">
    <source>
        <dbReference type="ARBA" id="ARBA00022443"/>
    </source>
</evidence>
<feature type="compositionally biased region" description="Polar residues" evidence="4">
    <location>
        <begin position="26"/>
        <end position="36"/>
    </location>
</feature>
<feature type="region of interest" description="Disordered" evidence="4">
    <location>
        <begin position="26"/>
        <end position="47"/>
    </location>
</feature>
<dbReference type="PROSITE" id="PS50297">
    <property type="entry name" value="ANK_REP_REGION"/>
    <property type="match status" value="1"/>
</dbReference>
<comment type="caution">
    <text evidence="6">The sequence shown here is derived from an EMBL/GenBank/DDBJ whole genome shotgun (WGS) entry which is preliminary data.</text>
</comment>
<dbReference type="PROSITE" id="PS50088">
    <property type="entry name" value="ANK_REPEAT"/>
    <property type="match status" value="1"/>
</dbReference>
<feature type="compositionally biased region" description="Polar residues" evidence="4">
    <location>
        <begin position="463"/>
        <end position="476"/>
    </location>
</feature>
<dbReference type="SMART" id="SM00326">
    <property type="entry name" value="SH3"/>
    <property type="match status" value="1"/>
</dbReference>
<feature type="region of interest" description="Disordered" evidence="4">
    <location>
        <begin position="229"/>
        <end position="254"/>
    </location>
</feature>
<dbReference type="SMART" id="SM00248">
    <property type="entry name" value="ANK"/>
    <property type="match status" value="2"/>
</dbReference>
<dbReference type="AlphaFoldDB" id="A0A8E0VFM7"/>
<dbReference type="Pfam" id="PF13637">
    <property type="entry name" value="Ank_4"/>
    <property type="match status" value="1"/>
</dbReference>
<feature type="compositionally biased region" description="Polar residues" evidence="4">
    <location>
        <begin position="326"/>
        <end position="338"/>
    </location>
</feature>
<evidence type="ECO:0000256" key="2">
    <source>
        <dbReference type="PROSITE-ProRule" id="PRU00023"/>
    </source>
</evidence>
<keyword evidence="7" id="KW-1185">Reference proteome</keyword>
<feature type="region of interest" description="Disordered" evidence="4">
    <location>
        <begin position="522"/>
        <end position="585"/>
    </location>
</feature>
<feature type="region of interest" description="Disordered" evidence="4">
    <location>
        <begin position="460"/>
        <end position="497"/>
    </location>
</feature>
<protein>
    <submittedName>
        <fullName evidence="6">Arf-GAP with SH3 domain ANK repeat and PH domain-containing protein</fullName>
    </submittedName>
</protein>
<keyword evidence="2" id="KW-0040">ANK repeat</keyword>
<dbReference type="PANTHER" id="PTHR45854:SF3">
    <property type="entry name" value="ARFGAP WITH SH3 DOMAIN, ANK REPEAT AND PH DOMAIN-CONTAINING PROTEIN"/>
    <property type="match status" value="1"/>
</dbReference>
<dbReference type="InterPro" id="IPR036028">
    <property type="entry name" value="SH3-like_dom_sf"/>
</dbReference>
<feature type="compositionally biased region" description="Polar residues" evidence="4">
    <location>
        <begin position="231"/>
        <end position="247"/>
    </location>
</feature>
<evidence type="ECO:0000256" key="4">
    <source>
        <dbReference type="SAM" id="MobiDB-lite"/>
    </source>
</evidence>
<dbReference type="Proteomes" id="UP000728185">
    <property type="component" value="Unassembled WGS sequence"/>
</dbReference>
<dbReference type="GO" id="GO:0005096">
    <property type="term" value="F:GTPase activator activity"/>
    <property type="evidence" value="ECO:0007669"/>
    <property type="project" value="InterPro"/>
</dbReference>
<feature type="region of interest" description="Disordered" evidence="4">
    <location>
        <begin position="282"/>
        <end position="390"/>
    </location>
</feature>
<gene>
    <name evidence="6" type="ORF">FBUS_07077</name>
</gene>
<dbReference type="PANTHER" id="PTHR45854">
    <property type="entry name" value="ASAP FAMILY MEMBER"/>
    <property type="match status" value="1"/>
</dbReference>
<evidence type="ECO:0000256" key="3">
    <source>
        <dbReference type="PROSITE-ProRule" id="PRU00192"/>
    </source>
</evidence>
<accession>A0A8E0VFM7</accession>
<feature type="repeat" description="ANK" evidence="2">
    <location>
        <begin position="73"/>
        <end position="97"/>
    </location>
</feature>
<name>A0A8E0VFM7_9TREM</name>
<dbReference type="InterPro" id="IPR043593">
    <property type="entry name" value="ASAP"/>
</dbReference>
<dbReference type="SUPFAM" id="SSF48403">
    <property type="entry name" value="Ankyrin repeat"/>
    <property type="match status" value="1"/>
</dbReference>
<evidence type="ECO:0000313" key="6">
    <source>
        <dbReference type="EMBL" id="KAA0190949.1"/>
    </source>
</evidence>
<dbReference type="PROSITE" id="PS50002">
    <property type="entry name" value="SH3"/>
    <property type="match status" value="1"/>
</dbReference>
<evidence type="ECO:0000259" key="5">
    <source>
        <dbReference type="PROSITE" id="PS50002"/>
    </source>
</evidence>
<dbReference type="PRINTS" id="PR00452">
    <property type="entry name" value="SH3DOMAIN"/>
</dbReference>
<dbReference type="Gene3D" id="2.30.30.40">
    <property type="entry name" value="SH3 Domains"/>
    <property type="match status" value="1"/>
</dbReference>
<feature type="compositionally biased region" description="Polar residues" evidence="4">
    <location>
        <begin position="352"/>
        <end position="375"/>
    </location>
</feature>
<sequence length="655" mass="70924">MTPFHADDDDLGEVDGQSALHIAVEQTRSVPSYSSDSKTEAHSGSRGSHSNLALVEFIIQNSPSASVQRTNHLGETALHHGVRHGCLDALRLLLQAGGLPTPMLLFTNKADQTALKLAEQLAATAAVDNELFKSCAELLRLAENVFASKSGTDPAGSVCSLFPNSEANERVLAARSSLMEAVDQLQSVDWGLTDPVSKPRLSSTCRRTASVANSDLGVTFALGGFSRSHDSSAASPKFTSNSKQNTIDGEIDGSVSVTDKTGRCLSRLHSYVSQYGHALATLPRKKGPAPRPPSVEPPGAGNGPLEFAAYYDNSPRNRHRPRFNKFYSSSTVSGTRSADTQRDVLCKGPVHSKSTADSSAMLNELSQQRQTTFSEVESELETERTSPDFSSDLSRLAELMHSSLCGSSDHDHDFTAGFKPASPPRVRRALTSAQNSDHLSQKFCRSNDHIDILLDVLEEKPTSDTNSSPSKSTGAFSTDPNSNPPPIPPKPSISSSLLYSTLPTRTSTRKDFHFSALRDLETNGSASKPVPRSALPTTPRLPKPSLFPVQPSSSDRGEMSSNRTLTKSSEVNGKQSSSRITADSKMDVSTSKLGDLLEAMYDCEAERSDELTFRQGELIQLAARPDDDWWEGFIATEPWRRGMFPVTYVKRHAVN</sequence>
<feature type="region of interest" description="Disordered" evidence="4">
    <location>
        <begin position="415"/>
        <end position="441"/>
    </location>
</feature>
<organism evidence="6 7">
    <name type="scientific">Fasciolopsis buskii</name>
    <dbReference type="NCBI Taxonomy" id="27845"/>
    <lineage>
        <taxon>Eukaryota</taxon>
        <taxon>Metazoa</taxon>
        <taxon>Spiralia</taxon>
        <taxon>Lophotrochozoa</taxon>
        <taxon>Platyhelminthes</taxon>
        <taxon>Trematoda</taxon>
        <taxon>Digenea</taxon>
        <taxon>Plagiorchiida</taxon>
        <taxon>Echinostomata</taxon>
        <taxon>Echinostomatoidea</taxon>
        <taxon>Fasciolidae</taxon>
        <taxon>Fasciolopsis</taxon>
    </lineage>
</organism>
<keyword evidence="1 3" id="KW-0728">SH3 domain</keyword>
<reference evidence="6" key="1">
    <citation type="submission" date="2019-05" db="EMBL/GenBank/DDBJ databases">
        <title>Annotation for the trematode Fasciolopsis buski.</title>
        <authorList>
            <person name="Choi Y.-J."/>
        </authorList>
    </citation>
    <scope>NUCLEOTIDE SEQUENCE</scope>
    <source>
        <strain evidence="6">HT</strain>
        <tissue evidence="6">Whole worm</tissue>
    </source>
</reference>
<dbReference type="OrthoDB" id="435430at2759"/>
<dbReference type="EMBL" id="LUCM01006668">
    <property type="protein sequence ID" value="KAA0190949.1"/>
    <property type="molecule type" value="Genomic_DNA"/>
</dbReference>
<dbReference type="SUPFAM" id="SSF50044">
    <property type="entry name" value="SH3-domain"/>
    <property type="match status" value="1"/>
</dbReference>
<dbReference type="InterPro" id="IPR001452">
    <property type="entry name" value="SH3_domain"/>
</dbReference>
<dbReference type="InterPro" id="IPR036770">
    <property type="entry name" value="Ankyrin_rpt-contain_sf"/>
</dbReference>
<feature type="compositionally biased region" description="Polar residues" evidence="4">
    <location>
        <begin position="550"/>
        <end position="585"/>
    </location>
</feature>
<evidence type="ECO:0000313" key="7">
    <source>
        <dbReference type="Proteomes" id="UP000728185"/>
    </source>
</evidence>
<feature type="compositionally biased region" description="Pro residues" evidence="4">
    <location>
        <begin position="482"/>
        <end position="491"/>
    </location>
</feature>
<feature type="domain" description="SH3" evidence="5">
    <location>
        <begin position="592"/>
        <end position="654"/>
    </location>
</feature>
<dbReference type="Gene3D" id="1.25.40.20">
    <property type="entry name" value="Ankyrin repeat-containing domain"/>
    <property type="match status" value="1"/>
</dbReference>